<dbReference type="PRINTS" id="PR00081">
    <property type="entry name" value="GDHRDH"/>
</dbReference>
<dbReference type="NCBIfam" id="NF009466">
    <property type="entry name" value="PRK12826.1-2"/>
    <property type="match status" value="1"/>
</dbReference>
<keyword evidence="2 3" id="KW-0560">Oxidoreductase</keyword>
<comment type="caution">
    <text evidence="4">The sequence shown here is derived from an EMBL/GenBank/DDBJ whole genome shotgun (WGS) entry which is preliminary data.</text>
</comment>
<dbReference type="Proteomes" id="UP001166004">
    <property type="component" value="Unassembled WGS sequence"/>
</dbReference>
<keyword evidence="3" id="KW-0275">Fatty acid biosynthesis</keyword>
<comment type="function">
    <text evidence="3">Catalyzes the NADPH-dependent reduction of beta-ketoacyl-ACP substrates to beta-hydroxyacyl-ACP products, the first reductive step in the elongation cycle of fatty acid biosynthesis.</text>
</comment>
<comment type="subunit">
    <text evidence="3">Homotetramer.</text>
</comment>
<dbReference type="InterPro" id="IPR011284">
    <property type="entry name" value="3oxo_ACP_reduc"/>
</dbReference>
<dbReference type="Gene3D" id="3.40.50.720">
    <property type="entry name" value="NAD(P)-binding Rossmann-like Domain"/>
    <property type="match status" value="1"/>
</dbReference>
<comment type="pathway">
    <text evidence="3">Lipid metabolism; fatty acid biosynthesis.</text>
</comment>
<dbReference type="SUPFAM" id="SSF51735">
    <property type="entry name" value="NAD(P)-binding Rossmann-fold domains"/>
    <property type="match status" value="1"/>
</dbReference>
<reference evidence="4 5" key="1">
    <citation type="submission" date="2019-07" db="EMBL/GenBank/DDBJ databases">
        <title>SAR11 Genome Evolution.</title>
        <authorList>
            <person name="Giovannoni S."/>
        </authorList>
    </citation>
    <scope>NUCLEOTIDE SEQUENCE [LARGE SCALE GENOMIC DNA]</scope>
    <source>
        <strain evidence="4 5">HTCC9565</strain>
    </source>
</reference>
<dbReference type="InterPro" id="IPR050259">
    <property type="entry name" value="SDR"/>
</dbReference>
<dbReference type="InterPro" id="IPR020904">
    <property type="entry name" value="Sc_DH/Rdtase_CS"/>
</dbReference>
<dbReference type="InterPro" id="IPR002347">
    <property type="entry name" value="SDR_fam"/>
</dbReference>
<evidence type="ECO:0000256" key="2">
    <source>
        <dbReference type="ARBA" id="ARBA00023002"/>
    </source>
</evidence>
<dbReference type="NCBIfam" id="TIGR01830">
    <property type="entry name" value="3oxo_ACP_reduc"/>
    <property type="match status" value="1"/>
</dbReference>
<comment type="catalytic activity">
    <reaction evidence="3">
        <text>a (3R)-hydroxyacyl-[ACP] + NADP(+) = a 3-oxoacyl-[ACP] + NADPH + H(+)</text>
        <dbReference type="Rhea" id="RHEA:17397"/>
        <dbReference type="Rhea" id="RHEA-COMP:9916"/>
        <dbReference type="Rhea" id="RHEA-COMP:9945"/>
        <dbReference type="ChEBI" id="CHEBI:15378"/>
        <dbReference type="ChEBI" id="CHEBI:57783"/>
        <dbReference type="ChEBI" id="CHEBI:58349"/>
        <dbReference type="ChEBI" id="CHEBI:78776"/>
        <dbReference type="ChEBI" id="CHEBI:78827"/>
        <dbReference type="EC" id="1.1.1.100"/>
    </reaction>
</comment>
<keyword evidence="5" id="KW-1185">Reference proteome</keyword>
<gene>
    <name evidence="4" type="ORF">VP91_00000480</name>
</gene>
<dbReference type="EC" id="1.1.1.100" evidence="3"/>
<dbReference type="NCBIfam" id="NF005559">
    <property type="entry name" value="PRK07231.1"/>
    <property type="match status" value="1"/>
</dbReference>
<keyword evidence="3" id="KW-0444">Lipid biosynthesis</keyword>
<organism evidence="4 5">
    <name type="scientific">Pelagibacter ubique</name>
    <dbReference type="NCBI Taxonomy" id="198252"/>
    <lineage>
        <taxon>Bacteria</taxon>
        <taxon>Pseudomonadati</taxon>
        <taxon>Pseudomonadota</taxon>
        <taxon>Alphaproteobacteria</taxon>
        <taxon>Candidatus Pelagibacterales</taxon>
        <taxon>Candidatus Pelagibacteraceae</taxon>
        <taxon>Candidatus Pelagibacter</taxon>
    </lineage>
</organism>
<dbReference type="PROSITE" id="PS00061">
    <property type="entry name" value="ADH_SHORT"/>
    <property type="match status" value="1"/>
</dbReference>
<proteinExistence type="inferred from homology"/>
<comment type="similarity">
    <text evidence="1 3">Belongs to the short-chain dehydrogenases/reductases (SDR) family.</text>
</comment>
<evidence type="ECO:0000256" key="1">
    <source>
        <dbReference type="ARBA" id="ARBA00006484"/>
    </source>
</evidence>
<keyword evidence="3" id="KW-0443">Lipid metabolism</keyword>
<accession>A0ABX1T1K3</accession>
<dbReference type="PANTHER" id="PTHR42879:SF2">
    <property type="entry name" value="3-OXOACYL-[ACYL-CARRIER-PROTEIN] REDUCTASE FABG"/>
    <property type="match status" value="1"/>
</dbReference>
<dbReference type="PRINTS" id="PR00080">
    <property type="entry name" value="SDRFAMILY"/>
</dbReference>
<dbReference type="RefSeq" id="WP_211181486.1">
    <property type="nucleotide sequence ID" value="NZ_LANA01000001.1"/>
</dbReference>
<dbReference type="EMBL" id="LANA01000001">
    <property type="protein sequence ID" value="NMN66918.1"/>
    <property type="molecule type" value="Genomic_DNA"/>
</dbReference>
<keyword evidence="3" id="KW-0276">Fatty acid metabolism</keyword>
<dbReference type="Pfam" id="PF13561">
    <property type="entry name" value="adh_short_C2"/>
    <property type="match status" value="1"/>
</dbReference>
<evidence type="ECO:0000313" key="5">
    <source>
        <dbReference type="Proteomes" id="UP001166004"/>
    </source>
</evidence>
<protein>
    <recommendedName>
        <fullName evidence="3">3-oxoacyl-[acyl-carrier-protein] reductase</fullName>
        <ecNumber evidence="3">1.1.1.100</ecNumber>
    </recommendedName>
</protein>
<keyword evidence="3" id="KW-0521">NADP</keyword>
<name>A0ABX1T1K3_PELUQ</name>
<evidence type="ECO:0000313" key="4">
    <source>
        <dbReference type="EMBL" id="NMN66918.1"/>
    </source>
</evidence>
<dbReference type="InterPro" id="IPR036291">
    <property type="entry name" value="NAD(P)-bd_dom_sf"/>
</dbReference>
<sequence length="245" mass="26718">MTSLKNKRIIITGASGGIGQSIVEKLHKNGANILATGTRIEKLEELKSKFNNIEILKFDISQHEKIEEFINNATESLGGSLDCIINNAGITKDNLTIRMNLEEWTKVIDINLTSTFLMCKFSIKKMLKNKCGKIINITSVVGHTGNAGQANYTASKAGIVAMSKSLAIEYAKKNINVNCISPGFISTAMTDQIDEKHKELIIAKIPSNRLGKPEDIANAVVFLSSDQSDYINGETLHVNGGMYLG</sequence>
<dbReference type="PANTHER" id="PTHR42879">
    <property type="entry name" value="3-OXOACYL-(ACYL-CARRIER-PROTEIN) REDUCTASE"/>
    <property type="match status" value="1"/>
</dbReference>
<evidence type="ECO:0000256" key="3">
    <source>
        <dbReference type="RuleBase" id="RU366074"/>
    </source>
</evidence>